<keyword evidence="7" id="KW-1185">Reference proteome</keyword>
<evidence type="ECO:0000256" key="2">
    <source>
        <dbReference type="ARBA" id="ARBA00022729"/>
    </source>
</evidence>
<evidence type="ECO:0000256" key="1">
    <source>
        <dbReference type="ARBA" id="ARBA00010062"/>
    </source>
</evidence>
<keyword evidence="3" id="KW-0029">Amino-acid transport</keyword>
<accession>A0A558RCM9</accession>
<dbReference type="PANTHER" id="PTHR30483">
    <property type="entry name" value="LEUCINE-SPECIFIC-BINDING PROTEIN"/>
    <property type="match status" value="1"/>
</dbReference>
<dbReference type="Gene3D" id="3.40.50.2300">
    <property type="match status" value="2"/>
</dbReference>
<feature type="domain" description="Leucine-binding protein" evidence="5">
    <location>
        <begin position="63"/>
        <end position="383"/>
    </location>
</feature>
<gene>
    <name evidence="6" type="ORF">FOY91_01485</name>
</gene>
<comment type="similarity">
    <text evidence="1">Belongs to the leucine-binding protein family.</text>
</comment>
<dbReference type="OrthoDB" id="7210494at2"/>
<keyword evidence="2" id="KW-0732">Signal</keyword>
<reference evidence="6 7" key="1">
    <citation type="submission" date="2019-07" db="EMBL/GenBank/DDBJ databases">
        <title>Sphingomonas solaris sp. nov., isolated from a solar panel from Boston, Massachusetts.</title>
        <authorList>
            <person name="Tanner K."/>
            <person name="Pascual J."/>
            <person name="Mancuso C."/>
            <person name="Pereto J."/>
            <person name="Khalil A."/>
            <person name="Vilanova C."/>
        </authorList>
    </citation>
    <scope>NUCLEOTIDE SEQUENCE [LARGE SCALE GENOMIC DNA]</scope>
    <source>
        <strain evidence="6 7">R4DWN</strain>
    </source>
</reference>
<dbReference type="EMBL" id="VNIM01000003">
    <property type="protein sequence ID" value="TVV77235.1"/>
    <property type="molecule type" value="Genomic_DNA"/>
</dbReference>
<name>A0A558RCM9_9SPHN</name>
<dbReference type="AlphaFoldDB" id="A0A558RCM9"/>
<dbReference type="GO" id="GO:0006865">
    <property type="term" value="P:amino acid transport"/>
    <property type="evidence" value="ECO:0007669"/>
    <property type="project" value="UniProtKB-KW"/>
</dbReference>
<proteinExistence type="inferred from homology"/>
<dbReference type="InterPro" id="IPR051010">
    <property type="entry name" value="BCAA_transport"/>
</dbReference>
<evidence type="ECO:0000256" key="3">
    <source>
        <dbReference type="ARBA" id="ARBA00022970"/>
    </source>
</evidence>
<dbReference type="SUPFAM" id="SSF53822">
    <property type="entry name" value="Periplasmic binding protein-like I"/>
    <property type="match status" value="1"/>
</dbReference>
<evidence type="ECO:0000259" key="5">
    <source>
        <dbReference type="Pfam" id="PF13458"/>
    </source>
</evidence>
<evidence type="ECO:0000313" key="6">
    <source>
        <dbReference type="EMBL" id="TVV77235.1"/>
    </source>
</evidence>
<feature type="compositionally biased region" description="Pro residues" evidence="4">
    <location>
        <begin position="35"/>
        <end position="46"/>
    </location>
</feature>
<dbReference type="InterPro" id="IPR028081">
    <property type="entry name" value="Leu-bd"/>
</dbReference>
<dbReference type="PANTHER" id="PTHR30483:SF6">
    <property type="entry name" value="PERIPLASMIC BINDING PROTEIN OF ABC TRANSPORTER FOR NATURAL AMINO ACIDS"/>
    <property type="match status" value="1"/>
</dbReference>
<dbReference type="InterPro" id="IPR028082">
    <property type="entry name" value="Peripla_BP_I"/>
</dbReference>
<evidence type="ECO:0000256" key="4">
    <source>
        <dbReference type="SAM" id="MobiDB-lite"/>
    </source>
</evidence>
<comment type="caution">
    <text evidence="6">The sequence shown here is derived from an EMBL/GenBank/DDBJ whole genome shotgun (WGS) entry which is preliminary data.</text>
</comment>
<dbReference type="RefSeq" id="WP_145147394.1">
    <property type="nucleotide sequence ID" value="NZ_VNIM01000003.1"/>
</dbReference>
<dbReference type="CDD" id="cd06339">
    <property type="entry name" value="PBP1_YraM_LppC_lipoprotein-like"/>
    <property type="match status" value="1"/>
</dbReference>
<evidence type="ECO:0000313" key="7">
    <source>
        <dbReference type="Proteomes" id="UP000318681"/>
    </source>
</evidence>
<feature type="region of interest" description="Disordered" evidence="4">
    <location>
        <begin position="33"/>
        <end position="57"/>
    </location>
</feature>
<dbReference type="Proteomes" id="UP000318681">
    <property type="component" value="Unassembled WGS sequence"/>
</dbReference>
<dbReference type="Pfam" id="PF13458">
    <property type="entry name" value="Peripla_BP_6"/>
    <property type="match status" value="1"/>
</dbReference>
<sequence>MAEGSPFPQPRRFLRAGAVVAALLLGACQTMVPKSGPPKAVPPPIADRPADTGALPQDEARNRVALLVPMTGPNAAVGQSIANAANLALLDTGGARVRVTTYDTGPGAAAAAARALADGNRLILGPLLADEVRATAAAARPAGVPVIAFSNDAAVAGNGTFLMGFSPAQSVDRVVRYARSRGMTRFAGLMPTGAYGRNASNVLLRTAEAAGGSVVSMQTYDRTPASLAAAVGRIGQTRAAGQPYEAVLIADGGRIATQAAPLLRRQGATQLLGTELWNAEGALANNPAMQGAWFASVPDAMYRQLGTKYRARFGKAPYRLASLGYDAVLLTVRIAADWKTGAPFPAKALTDKGGFSGVDGAFRFRADGIAERSLAVHQIGPGGATVIAPAPRGFGG</sequence>
<organism evidence="6 7">
    <name type="scientific">Alterirhizorhabdus solaris</name>
    <dbReference type="NCBI Taxonomy" id="2529389"/>
    <lineage>
        <taxon>Bacteria</taxon>
        <taxon>Pseudomonadati</taxon>
        <taxon>Pseudomonadota</taxon>
        <taxon>Alphaproteobacteria</taxon>
        <taxon>Sphingomonadales</taxon>
        <taxon>Rhizorhabdaceae</taxon>
        <taxon>Alterirhizorhabdus</taxon>
    </lineage>
</organism>
<protein>
    <submittedName>
        <fullName evidence="6">ABC transporter substrate-binding protein</fullName>
    </submittedName>
</protein>
<keyword evidence="3" id="KW-0813">Transport</keyword>